<organism evidence="2">
    <name type="scientific">Nothobranchius korthausae</name>
    <dbReference type="NCBI Taxonomy" id="1143690"/>
    <lineage>
        <taxon>Eukaryota</taxon>
        <taxon>Metazoa</taxon>
        <taxon>Chordata</taxon>
        <taxon>Craniata</taxon>
        <taxon>Vertebrata</taxon>
        <taxon>Euteleostomi</taxon>
        <taxon>Actinopterygii</taxon>
        <taxon>Neopterygii</taxon>
        <taxon>Teleostei</taxon>
        <taxon>Neoteleostei</taxon>
        <taxon>Acanthomorphata</taxon>
        <taxon>Ovalentaria</taxon>
        <taxon>Atherinomorphae</taxon>
        <taxon>Cyprinodontiformes</taxon>
        <taxon>Nothobranchiidae</taxon>
        <taxon>Nothobranchius</taxon>
    </lineage>
</organism>
<protein>
    <submittedName>
        <fullName evidence="2">Hypocretin (Orexin) neuropeptide</fullName>
    </submittedName>
</protein>
<feature type="compositionally biased region" description="Polar residues" evidence="1">
    <location>
        <begin position="10"/>
        <end position="20"/>
    </location>
</feature>
<reference evidence="2" key="2">
    <citation type="submission" date="2016-06" db="EMBL/GenBank/DDBJ databases">
        <title>The genome of a short-lived fish provides insights into sex chromosome evolution and the genetic control of aging.</title>
        <authorList>
            <person name="Reichwald K."/>
            <person name="Felder M."/>
            <person name="Petzold A."/>
            <person name="Koch P."/>
            <person name="Groth M."/>
            <person name="Platzer M."/>
        </authorList>
    </citation>
    <scope>NUCLEOTIDE SEQUENCE</scope>
    <source>
        <tissue evidence="2">Brain</tissue>
    </source>
</reference>
<sequence>VSLAEPTPPASSQLQEPSSRNPDDGEEDHLANWGAVNWLIQDKTSNLSV</sequence>
<evidence type="ECO:0000256" key="1">
    <source>
        <dbReference type="SAM" id="MobiDB-lite"/>
    </source>
</evidence>
<feature type="non-terminal residue" evidence="2">
    <location>
        <position position="1"/>
    </location>
</feature>
<evidence type="ECO:0000313" key="2">
    <source>
        <dbReference type="EMBL" id="SBQ80814.1"/>
    </source>
</evidence>
<feature type="region of interest" description="Disordered" evidence="1">
    <location>
        <begin position="1"/>
        <end position="30"/>
    </location>
</feature>
<feature type="non-terminal residue" evidence="2">
    <location>
        <position position="49"/>
    </location>
</feature>
<accession>A0A1A8HC88</accession>
<dbReference type="GO" id="GO:0007218">
    <property type="term" value="P:neuropeptide signaling pathway"/>
    <property type="evidence" value="ECO:0007669"/>
    <property type="project" value="UniProtKB-KW"/>
</dbReference>
<gene>
    <name evidence="2" type="primary">HCRT</name>
</gene>
<keyword evidence="2" id="KW-0527">Neuropeptide</keyword>
<reference evidence="2" key="1">
    <citation type="submission" date="2016-05" db="EMBL/GenBank/DDBJ databases">
        <authorList>
            <person name="Lavstsen T."/>
            <person name="Jespersen J.S."/>
        </authorList>
    </citation>
    <scope>NUCLEOTIDE SEQUENCE</scope>
    <source>
        <tissue evidence="2">Brain</tissue>
    </source>
</reference>
<dbReference type="EMBL" id="HAEC01012597">
    <property type="protein sequence ID" value="SBQ80814.1"/>
    <property type="molecule type" value="Transcribed_RNA"/>
</dbReference>
<proteinExistence type="predicted"/>
<name>A0A1A8HC88_9TELE</name>
<dbReference type="AlphaFoldDB" id="A0A1A8HC88"/>